<keyword evidence="4" id="KW-1185">Reference proteome</keyword>
<dbReference type="RefSeq" id="WP_006330310.1">
    <property type="nucleotide sequence ID" value="NZ_BAHC01000035.1"/>
</dbReference>
<dbReference type="SUPFAM" id="SSF50475">
    <property type="entry name" value="FMN-binding split barrel"/>
    <property type="match status" value="1"/>
</dbReference>
<dbReference type="eggNOG" id="COG3945">
    <property type="taxonomic scope" value="Bacteria"/>
</dbReference>
<proteinExistence type="inferred from homology"/>
<dbReference type="PANTHER" id="PTHR39428">
    <property type="entry name" value="F420H(2)-DEPENDENT QUINONE REDUCTASE RV1261C"/>
    <property type="match status" value="1"/>
</dbReference>
<comment type="similarity">
    <text evidence="1">Belongs to the F420H(2)-dependent quinone reductase family.</text>
</comment>
<name>K6UYX8_9ACTN</name>
<dbReference type="NCBIfam" id="TIGR00026">
    <property type="entry name" value="hi_GC_TIGR00026"/>
    <property type="match status" value="1"/>
</dbReference>
<dbReference type="Pfam" id="PF04075">
    <property type="entry name" value="F420H2_quin_red"/>
    <property type="match status" value="1"/>
</dbReference>
<accession>K6UYX8</accession>
<dbReference type="PANTHER" id="PTHR39428:SF3">
    <property type="entry name" value="DEAZAFLAVIN-DEPENDENT NITROREDUCTASE"/>
    <property type="match status" value="1"/>
</dbReference>
<dbReference type="OrthoDB" id="8225825at2"/>
<dbReference type="AlphaFoldDB" id="K6UYX8"/>
<evidence type="ECO:0000313" key="3">
    <source>
        <dbReference type="EMBL" id="GAB88673.1"/>
    </source>
</evidence>
<evidence type="ECO:0000256" key="1">
    <source>
        <dbReference type="ARBA" id="ARBA00008710"/>
    </source>
</evidence>
<dbReference type="GO" id="GO:0016491">
    <property type="term" value="F:oxidoreductase activity"/>
    <property type="evidence" value="ECO:0007669"/>
    <property type="project" value="InterPro"/>
</dbReference>
<evidence type="ECO:0000256" key="2">
    <source>
        <dbReference type="ARBA" id="ARBA00049106"/>
    </source>
</evidence>
<dbReference type="STRING" id="1108045.GORHZ_035_00130"/>
<dbReference type="InterPro" id="IPR012349">
    <property type="entry name" value="Split_barrel_FMN-bd"/>
</dbReference>
<dbReference type="GO" id="GO:0070967">
    <property type="term" value="F:coenzyme F420 binding"/>
    <property type="evidence" value="ECO:0007669"/>
    <property type="project" value="TreeGrafter"/>
</dbReference>
<evidence type="ECO:0000313" key="4">
    <source>
        <dbReference type="Proteomes" id="UP000008363"/>
    </source>
</evidence>
<comment type="caution">
    <text evidence="3">The sequence shown here is derived from an EMBL/GenBank/DDBJ whole genome shotgun (WGS) entry which is preliminary data.</text>
</comment>
<dbReference type="Proteomes" id="UP000008363">
    <property type="component" value="Unassembled WGS sequence"/>
</dbReference>
<organism evidence="3 4">
    <name type="scientific">Gordonia rhizosphera NBRC 16068</name>
    <dbReference type="NCBI Taxonomy" id="1108045"/>
    <lineage>
        <taxon>Bacteria</taxon>
        <taxon>Bacillati</taxon>
        <taxon>Actinomycetota</taxon>
        <taxon>Actinomycetes</taxon>
        <taxon>Mycobacteriales</taxon>
        <taxon>Gordoniaceae</taxon>
        <taxon>Gordonia</taxon>
    </lineage>
</organism>
<comment type="catalytic activity">
    <reaction evidence="2">
        <text>oxidized coenzyme F420-(gamma-L-Glu)(n) + a quinol + H(+) = reduced coenzyme F420-(gamma-L-Glu)(n) + a quinone</text>
        <dbReference type="Rhea" id="RHEA:39663"/>
        <dbReference type="Rhea" id="RHEA-COMP:12939"/>
        <dbReference type="Rhea" id="RHEA-COMP:14378"/>
        <dbReference type="ChEBI" id="CHEBI:15378"/>
        <dbReference type="ChEBI" id="CHEBI:24646"/>
        <dbReference type="ChEBI" id="CHEBI:132124"/>
        <dbReference type="ChEBI" id="CHEBI:133980"/>
        <dbReference type="ChEBI" id="CHEBI:139511"/>
    </reaction>
</comment>
<reference evidence="3 4" key="1">
    <citation type="submission" date="2012-08" db="EMBL/GenBank/DDBJ databases">
        <title>Whole genome shotgun sequence of Gordonia rhizosphera NBRC 16068.</title>
        <authorList>
            <person name="Takarada H."/>
            <person name="Isaki S."/>
            <person name="Hosoyama A."/>
            <person name="Tsuchikane K."/>
            <person name="Katsumata H."/>
            <person name="Baba S."/>
            <person name="Ohji S."/>
            <person name="Yamazaki S."/>
            <person name="Fujita N."/>
        </authorList>
    </citation>
    <scope>NUCLEOTIDE SEQUENCE [LARGE SCALE GENOMIC DNA]</scope>
    <source>
        <strain evidence="3 4">NBRC 16068</strain>
    </source>
</reference>
<evidence type="ECO:0008006" key="5">
    <source>
        <dbReference type="Google" id="ProtNLM"/>
    </source>
</evidence>
<dbReference type="GO" id="GO:0005886">
    <property type="term" value="C:plasma membrane"/>
    <property type="evidence" value="ECO:0007669"/>
    <property type="project" value="TreeGrafter"/>
</dbReference>
<gene>
    <name evidence="3" type="ORF">GORHZ_035_00130</name>
</gene>
<protein>
    <recommendedName>
        <fullName evidence="5">Nitroreductase</fullName>
    </recommendedName>
</protein>
<dbReference type="Gene3D" id="2.30.110.10">
    <property type="entry name" value="Electron Transport, Fmn-binding Protein, Chain A"/>
    <property type="match status" value="1"/>
</dbReference>
<dbReference type="InterPro" id="IPR004378">
    <property type="entry name" value="F420H2_quin_Rdtase"/>
</dbReference>
<sequence>MSDFNGTIIDEFRSNGGFVKTAGFGDNLILLHTVGIKSREPRINPLFALPDDGSWLVVGSAAGSPKTPAWVHNLRAMPEVDLEVPVDGTVVGRRATVRELSPEERDAAWQRFLGVSDGFRKYTETAEGRRFPIFRLTPVDR</sequence>
<dbReference type="EMBL" id="BAHC01000035">
    <property type="protein sequence ID" value="GAB88673.1"/>
    <property type="molecule type" value="Genomic_DNA"/>
</dbReference>